<reference evidence="1" key="1">
    <citation type="submission" date="2024-01" db="EMBL/GenBank/DDBJ databases">
        <authorList>
            <person name="Webb A."/>
        </authorList>
    </citation>
    <scope>NUCLEOTIDE SEQUENCE</scope>
    <source>
        <strain evidence="1">Pm1</strain>
    </source>
</reference>
<dbReference type="AlphaFoldDB" id="A0AAV1VB08"/>
<name>A0AAV1VB08_9STRA</name>
<evidence type="ECO:0000313" key="1">
    <source>
        <dbReference type="EMBL" id="CAK7944079.1"/>
    </source>
</evidence>
<dbReference type="EMBL" id="CAKLBY020000306">
    <property type="protein sequence ID" value="CAK7944079.1"/>
    <property type="molecule type" value="Genomic_DNA"/>
</dbReference>
<comment type="caution">
    <text evidence="1">The sequence shown here is derived from an EMBL/GenBank/DDBJ whole genome shotgun (WGS) entry which is preliminary data.</text>
</comment>
<dbReference type="Proteomes" id="UP001162060">
    <property type="component" value="Unassembled WGS sequence"/>
</dbReference>
<proteinExistence type="predicted"/>
<protein>
    <recommendedName>
        <fullName evidence="3">DDE-1 domain-containing protein</fullName>
    </recommendedName>
</protein>
<gene>
    <name evidence="1" type="ORF">PM001_LOCUS29229</name>
</gene>
<sequence length="137" mass="15858">MKLFMTKKEAKRTWLEHFLYMLAVSDARGRANSLVLDNIVHHASPELMNVMRAKYGPTQSDFLHHARRWRISCSRSIMVVARWDAKSSQRTLTRDRRGEPALIVKRWGTCSETAALMTLRWTKSRVKAVRGAGRCSR</sequence>
<accession>A0AAV1VB08</accession>
<evidence type="ECO:0008006" key="3">
    <source>
        <dbReference type="Google" id="ProtNLM"/>
    </source>
</evidence>
<organism evidence="1 2">
    <name type="scientific">Peronospora matthiolae</name>
    <dbReference type="NCBI Taxonomy" id="2874970"/>
    <lineage>
        <taxon>Eukaryota</taxon>
        <taxon>Sar</taxon>
        <taxon>Stramenopiles</taxon>
        <taxon>Oomycota</taxon>
        <taxon>Peronosporomycetes</taxon>
        <taxon>Peronosporales</taxon>
        <taxon>Peronosporaceae</taxon>
        <taxon>Peronospora</taxon>
    </lineage>
</organism>
<evidence type="ECO:0000313" key="2">
    <source>
        <dbReference type="Proteomes" id="UP001162060"/>
    </source>
</evidence>